<evidence type="ECO:0000313" key="2">
    <source>
        <dbReference type="Proteomes" id="UP001213972"/>
    </source>
</evidence>
<proteinExistence type="predicted"/>
<dbReference type="EMBL" id="CP119321">
    <property type="protein sequence ID" value="WEK12324.1"/>
    <property type="molecule type" value="Genomic_DNA"/>
</dbReference>
<organism evidence="1 2">
    <name type="scientific">Candidatus Microbacterium phytovorans</name>
    <dbReference type="NCBI Taxonomy" id="3121374"/>
    <lineage>
        <taxon>Bacteria</taxon>
        <taxon>Bacillati</taxon>
        <taxon>Actinomycetota</taxon>
        <taxon>Actinomycetes</taxon>
        <taxon>Micrococcales</taxon>
        <taxon>Microbacteriaceae</taxon>
        <taxon>Microbacterium</taxon>
    </lineage>
</organism>
<accession>A0AAJ5VXX3</accession>
<protein>
    <submittedName>
        <fullName evidence="1">Uncharacterized protein</fullName>
    </submittedName>
</protein>
<sequence>MDYNSGLGPDRFLAGISFNFARQRYGCAESLIGSGMGGVVLGAISRSVLVDGLMWRWIAADPSIRRPLLLGNLLRERSGICDSADKSGVSIANLPRWLMPIPLVADLEGVATWWDNAQMPDADSLLEDFLNTAGDPLSASSDDPMHLLDAAGLRGAVLVLAFACHGNFLGLQSCLTEDGQPGHDLRDVYEALFMHTAAVGALTVLHGTAATVPELWPRDVPQEQFMQEAIARGREVAEAARPIHRLIAPRPRRYNAQIARTSESRDQLNPQALLAPKHATPFGGDLQPTIDAAERFWVRSLATPVTEEHFAGQVLLHEVLNYGGAYSNLEATLATYDKDGSGPISVFAARMLLEEAARLRWRFSATENEFADRATQYFDEFRYRRNKTIKLLSGNGVPRTHAERRFELPSRVLSPPPKPPTKNRRPIPTTAAMIYEFGVATQPREPGWLRVAYSLLSQVTHATPLGALHTIHFASRDSLETNVLTPELVALALDVTCMASAYLIGHSTLILTDIGHDGIEFRDQLRREASRVHAAARLVHGLG</sequence>
<gene>
    <name evidence="1" type="ORF">P0Y48_07470</name>
</gene>
<evidence type="ECO:0000313" key="1">
    <source>
        <dbReference type="EMBL" id="WEK12324.1"/>
    </source>
</evidence>
<dbReference type="AlphaFoldDB" id="A0AAJ5VXX3"/>
<dbReference type="Proteomes" id="UP001213972">
    <property type="component" value="Chromosome"/>
</dbReference>
<reference evidence="1" key="1">
    <citation type="submission" date="2023-03" db="EMBL/GenBank/DDBJ databases">
        <title>Andean soil-derived lignocellulolytic bacterial consortium as a source of novel taxa and putative plastic-active enzymes.</title>
        <authorList>
            <person name="Diaz-Garcia L."/>
            <person name="Chuvochina M."/>
            <person name="Feuerriegel G."/>
            <person name="Bunk B."/>
            <person name="Sproer C."/>
            <person name="Streit W.R."/>
            <person name="Rodriguez L.M."/>
            <person name="Overmann J."/>
            <person name="Jimenez D.J."/>
        </authorList>
    </citation>
    <scope>NUCLEOTIDE SEQUENCE</scope>
    <source>
        <strain evidence="1">MAG 4610</strain>
    </source>
</reference>
<name>A0AAJ5VXX3_9MICO</name>